<name>A0A6N4QDN5_9LEPT</name>
<dbReference type="EMBL" id="RQGM01000032">
    <property type="protein sequence ID" value="TGL85076.1"/>
    <property type="molecule type" value="Genomic_DNA"/>
</dbReference>
<dbReference type="GO" id="GO:0015035">
    <property type="term" value="F:protein-disulfide reductase activity"/>
    <property type="evidence" value="ECO:0007669"/>
    <property type="project" value="InterPro"/>
</dbReference>
<dbReference type="InterPro" id="IPR007263">
    <property type="entry name" value="DCC1-like"/>
</dbReference>
<gene>
    <name evidence="1" type="ORF">EHQ83_08750</name>
</gene>
<dbReference type="RefSeq" id="WP_135572110.1">
    <property type="nucleotide sequence ID" value="NZ_RQGK01000064.1"/>
</dbReference>
<dbReference type="InterPro" id="IPR052927">
    <property type="entry name" value="DCC_oxidoreductase"/>
</dbReference>
<evidence type="ECO:0000313" key="2">
    <source>
        <dbReference type="Proteomes" id="UP000297613"/>
    </source>
</evidence>
<dbReference type="PANTHER" id="PTHR33639:SF2">
    <property type="entry name" value="DUF393 DOMAIN-CONTAINING PROTEIN"/>
    <property type="match status" value="1"/>
</dbReference>
<organism evidence="1 2">
    <name type="scientific">Leptospira yasudae</name>
    <dbReference type="NCBI Taxonomy" id="2202201"/>
    <lineage>
        <taxon>Bacteria</taxon>
        <taxon>Pseudomonadati</taxon>
        <taxon>Spirochaetota</taxon>
        <taxon>Spirochaetia</taxon>
        <taxon>Leptospirales</taxon>
        <taxon>Leptospiraceae</taxon>
        <taxon>Leptospira</taxon>
    </lineage>
</organism>
<accession>A0A6N4QDN5</accession>
<reference evidence="1 2" key="1">
    <citation type="journal article" date="2019" name="PLoS Negl. Trop. Dis.">
        <title>Revisiting the worldwide diversity of Leptospira species in the environment.</title>
        <authorList>
            <person name="Vincent A.T."/>
            <person name="Schiettekatte O."/>
            <person name="Bourhy P."/>
            <person name="Veyrier F.J."/>
            <person name="Picardeau M."/>
        </authorList>
    </citation>
    <scope>NUCLEOTIDE SEQUENCE [LARGE SCALE GENOMIC DNA]</scope>
    <source>
        <strain evidence="1 2">201702445</strain>
    </source>
</reference>
<dbReference type="Proteomes" id="UP000297613">
    <property type="component" value="Unassembled WGS sequence"/>
</dbReference>
<dbReference type="Pfam" id="PF04134">
    <property type="entry name" value="DCC1-like"/>
    <property type="match status" value="1"/>
</dbReference>
<evidence type="ECO:0000313" key="1">
    <source>
        <dbReference type="EMBL" id="TGL85076.1"/>
    </source>
</evidence>
<proteinExistence type="predicted"/>
<protein>
    <submittedName>
        <fullName evidence="1">DUF393 domain-containing protein</fullName>
    </submittedName>
</protein>
<dbReference type="AlphaFoldDB" id="A0A6N4QDN5"/>
<sequence>MKETGFTPQKSPIVFFDGVCNLCNAAVLFFLDRNRKQNLLFASLQSNAAERILGKKVGFEDSPGSVLFLEEGILHQKSTAVLKICAHLSYPWKLLPFFSWIPPFLRDRIYDWIARNRYRWFGRLEACRMPDPKLKSRFLED</sequence>
<dbReference type="PANTHER" id="PTHR33639">
    <property type="entry name" value="THIOL-DISULFIDE OXIDOREDUCTASE DCC"/>
    <property type="match status" value="1"/>
</dbReference>
<comment type="caution">
    <text evidence="1">The sequence shown here is derived from an EMBL/GenBank/DDBJ whole genome shotgun (WGS) entry which is preliminary data.</text>
</comment>